<evidence type="ECO:0000256" key="7">
    <source>
        <dbReference type="SAM" id="Phobius"/>
    </source>
</evidence>
<accession>A0AAN7UBB4</accession>
<dbReference type="Proteomes" id="UP001344447">
    <property type="component" value="Unassembled WGS sequence"/>
</dbReference>
<dbReference type="GO" id="GO:1990961">
    <property type="term" value="P:xenobiotic detoxification by transmembrane export across the plasma membrane"/>
    <property type="evidence" value="ECO:0007669"/>
    <property type="project" value="InterPro"/>
</dbReference>
<feature type="region of interest" description="Disordered" evidence="6">
    <location>
        <begin position="589"/>
        <end position="609"/>
    </location>
</feature>
<feature type="transmembrane region" description="Helical" evidence="7">
    <location>
        <begin position="365"/>
        <end position="382"/>
    </location>
</feature>
<evidence type="ECO:0000256" key="3">
    <source>
        <dbReference type="ARBA" id="ARBA00022692"/>
    </source>
</evidence>
<evidence type="ECO:0000313" key="9">
    <source>
        <dbReference type="Proteomes" id="UP001344447"/>
    </source>
</evidence>
<keyword evidence="3 7" id="KW-0812">Transmembrane</keyword>
<evidence type="ECO:0000256" key="5">
    <source>
        <dbReference type="ARBA" id="ARBA00023136"/>
    </source>
</evidence>
<evidence type="ECO:0000256" key="4">
    <source>
        <dbReference type="ARBA" id="ARBA00022989"/>
    </source>
</evidence>
<sequence>MDSIINTYNKVMRVFRDSKPEVVYLLGWTFPVLVSNVLNQVVYLLVNMMFAGRLGKDELAAVSLGNTWVFCTSAFVIGTFNAMDTFISQAYGAKSYKLIGSTIQRATTTAIVFSFFITIIWFVTEPILILIHQDPVVSKLAQRYILGMIPGLWFSGALSVLQKYLQGQGIMYPSIVCGVILNIANAIFNFIFVHGLTDSGGIGVLGSSISTSISKGIATFLLLLWIYKFKLHQDTWFGFSLEELIGWSGLKDYLRLAIPAGFQMLLEGTAFELLTILSGTFGSVQLDGHSIAMNFTLLTFMLPFSISIALSVRIGQLLGSKDAQKAKKATNIGFCITMSIMVLISVTQFLSRHVIGSLYTDEVEVQQLVAKILPISALFQFFDGFQTTCQGIIRGTGKNKIGALVNFGGFYLVGVPFSCIFGFALHMEVIGLWWGLCLGLGSVAIILGFVILRINWEKEVEIALKRTETLQNLNKLDTEMIIDGSENLNDQYNDKNKLLKKQEDEDDSDDFEKFNKEKPVATLGEAILNSNFSTPSGYNSIGGSTNNSGNISASSSTEKLSEININEDNYEIIHQSNKSNKDYIILKKNEDGEGDDDEENMNKGSAILN</sequence>
<evidence type="ECO:0000256" key="2">
    <source>
        <dbReference type="ARBA" id="ARBA00010199"/>
    </source>
</evidence>
<feature type="transmembrane region" description="Helical" evidence="7">
    <location>
        <begin position="332"/>
        <end position="350"/>
    </location>
</feature>
<organism evidence="8 9">
    <name type="scientific">Dictyostelium firmibasis</name>
    <dbReference type="NCBI Taxonomy" id="79012"/>
    <lineage>
        <taxon>Eukaryota</taxon>
        <taxon>Amoebozoa</taxon>
        <taxon>Evosea</taxon>
        <taxon>Eumycetozoa</taxon>
        <taxon>Dictyostelia</taxon>
        <taxon>Dictyosteliales</taxon>
        <taxon>Dictyosteliaceae</taxon>
        <taxon>Dictyostelium</taxon>
    </lineage>
</organism>
<dbReference type="InterPro" id="IPR045069">
    <property type="entry name" value="MATE_euk"/>
</dbReference>
<dbReference type="PANTHER" id="PTHR11206">
    <property type="entry name" value="MULTIDRUG RESISTANCE PROTEIN"/>
    <property type="match status" value="1"/>
</dbReference>
<evidence type="ECO:0000256" key="6">
    <source>
        <dbReference type="SAM" id="MobiDB-lite"/>
    </source>
</evidence>
<comment type="similarity">
    <text evidence="2">Belongs to the multi antimicrobial extrusion (MATE) (TC 2.A.66.1) family.</text>
</comment>
<keyword evidence="9" id="KW-1185">Reference proteome</keyword>
<evidence type="ECO:0000313" key="8">
    <source>
        <dbReference type="EMBL" id="KAK5583738.1"/>
    </source>
</evidence>
<feature type="transmembrane region" description="Helical" evidence="7">
    <location>
        <begin position="291"/>
        <end position="312"/>
    </location>
</feature>
<feature type="transmembrane region" description="Helical" evidence="7">
    <location>
        <begin position="58"/>
        <end position="83"/>
    </location>
</feature>
<keyword evidence="4 7" id="KW-1133">Transmembrane helix</keyword>
<dbReference type="GO" id="GO:0042910">
    <property type="term" value="F:xenobiotic transmembrane transporter activity"/>
    <property type="evidence" value="ECO:0007669"/>
    <property type="project" value="InterPro"/>
</dbReference>
<feature type="transmembrane region" description="Helical" evidence="7">
    <location>
        <begin position="431"/>
        <end position="456"/>
    </location>
</feature>
<feature type="transmembrane region" description="Helical" evidence="7">
    <location>
        <begin position="22"/>
        <end position="46"/>
    </location>
</feature>
<dbReference type="AlphaFoldDB" id="A0AAN7UBB4"/>
<dbReference type="CDD" id="cd13132">
    <property type="entry name" value="MATE_eukaryotic"/>
    <property type="match status" value="1"/>
</dbReference>
<feature type="transmembrane region" description="Helical" evidence="7">
    <location>
        <begin position="204"/>
        <end position="227"/>
    </location>
</feature>
<feature type="transmembrane region" description="Helical" evidence="7">
    <location>
        <begin position="170"/>
        <end position="192"/>
    </location>
</feature>
<feature type="transmembrane region" description="Helical" evidence="7">
    <location>
        <begin position="103"/>
        <end position="123"/>
    </location>
</feature>
<dbReference type="InterPro" id="IPR002528">
    <property type="entry name" value="MATE_fam"/>
</dbReference>
<dbReference type="GO" id="GO:0016020">
    <property type="term" value="C:membrane"/>
    <property type="evidence" value="ECO:0007669"/>
    <property type="project" value="UniProtKB-SubCell"/>
</dbReference>
<reference evidence="8 9" key="1">
    <citation type="submission" date="2023-11" db="EMBL/GenBank/DDBJ databases">
        <title>Dfirmibasis_genome.</title>
        <authorList>
            <person name="Edelbroek B."/>
            <person name="Kjellin J."/>
            <person name="Jerlstrom-Hultqvist J."/>
            <person name="Soderbom F."/>
        </authorList>
    </citation>
    <scope>NUCLEOTIDE SEQUENCE [LARGE SCALE GENOMIC DNA]</scope>
    <source>
        <strain evidence="8 9">TNS-C-14</strain>
    </source>
</reference>
<dbReference type="NCBIfam" id="TIGR00797">
    <property type="entry name" value="matE"/>
    <property type="match status" value="1"/>
</dbReference>
<comment type="subcellular location">
    <subcellularLocation>
        <location evidence="1">Membrane</location>
        <topology evidence="1">Multi-pass membrane protein</topology>
    </subcellularLocation>
</comment>
<protein>
    <recommendedName>
        <fullName evidence="10">MATE efflux family protein</fullName>
    </recommendedName>
</protein>
<dbReference type="Pfam" id="PF01554">
    <property type="entry name" value="MatE"/>
    <property type="match status" value="2"/>
</dbReference>
<dbReference type="GO" id="GO:0015297">
    <property type="term" value="F:antiporter activity"/>
    <property type="evidence" value="ECO:0007669"/>
    <property type="project" value="InterPro"/>
</dbReference>
<evidence type="ECO:0000256" key="1">
    <source>
        <dbReference type="ARBA" id="ARBA00004141"/>
    </source>
</evidence>
<evidence type="ECO:0008006" key="10">
    <source>
        <dbReference type="Google" id="ProtNLM"/>
    </source>
</evidence>
<keyword evidence="5 7" id="KW-0472">Membrane</keyword>
<dbReference type="EMBL" id="JAVFKY010000001">
    <property type="protein sequence ID" value="KAK5583738.1"/>
    <property type="molecule type" value="Genomic_DNA"/>
</dbReference>
<feature type="transmembrane region" description="Helical" evidence="7">
    <location>
        <begin position="403"/>
        <end position="425"/>
    </location>
</feature>
<comment type="caution">
    <text evidence="8">The sequence shown here is derived from an EMBL/GenBank/DDBJ whole genome shotgun (WGS) entry which is preliminary data.</text>
</comment>
<name>A0AAN7UBB4_9MYCE</name>
<gene>
    <name evidence="8" type="ORF">RB653_005336</name>
</gene>
<proteinExistence type="inferred from homology"/>